<name>A0A1Y1S4V1_9MICR</name>
<protein>
    <submittedName>
        <fullName evidence="1">Uncharacterized protein</fullName>
    </submittedName>
</protein>
<dbReference type="AlphaFoldDB" id="A0A1Y1S4V1"/>
<evidence type="ECO:0000313" key="1">
    <source>
        <dbReference type="EMBL" id="ORD93445.1"/>
    </source>
</evidence>
<keyword evidence="2" id="KW-1185">Reference proteome</keyword>
<evidence type="ECO:0000313" key="2">
    <source>
        <dbReference type="Proteomes" id="UP000192639"/>
    </source>
</evidence>
<gene>
    <name evidence="1" type="ORF">ECANGB1_2240</name>
</gene>
<dbReference type="EMBL" id="LWDP01000082">
    <property type="protein sequence ID" value="ORD93445.1"/>
    <property type="molecule type" value="Genomic_DNA"/>
</dbReference>
<organism evidence="1 2">
    <name type="scientific">Enterospora canceri</name>
    <dbReference type="NCBI Taxonomy" id="1081671"/>
    <lineage>
        <taxon>Eukaryota</taxon>
        <taxon>Fungi</taxon>
        <taxon>Fungi incertae sedis</taxon>
        <taxon>Microsporidia</taxon>
        <taxon>Enterocytozoonidae</taxon>
        <taxon>Enterospora</taxon>
    </lineage>
</organism>
<comment type="caution">
    <text evidence="1">The sequence shown here is derived from an EMBL/GenBank/DDBJ whole genome shotgun (WGS) entry which is preliminary data.</text>
</comment>
<dbReference type="VEuPathDB" id="MicrosporidiaDB:ECANGB1_2240"/>
<sequence length="101" mass="11796">MYIDLISANVNDYNAILLENDIRFVEESNDPMIDTEQAKISYKKRKDAIEAECREIRRCQVEELKSMRENAYIMINDLMIAENDIGNYVKIGKCTKRNVLS</sequence>
<proteinExistence type="predicted"/>
<accession>A0A1Y1S4V1</accession>
<dbReference type="Proteomes" id="UP000192639">
    <property type="component" value="Unassembled WGS sequence"/>
</dbReference>
<reference evidence="1 2" key="1">
    <citation type="journal article" date="2017" name="Environ. Microbiol.">
        <title>Decay of the glycolytic pathway and adaptation to intranuclear parasitism within Enterocytozoonidae microsporidia.</title>
        <authorList>
            <person name="Wiredu Boakye D."/>
            <person name="Jaroenlak P."/>
            <person name="Prachumwat A."/>
            <person name="Williams T.A."/>
            <person name="Bateman K.S."/>
            <person name="Itsathitphaisarn O."/>
            <person name="Sritunyalucksana K."/>
            <person name="Paszkiewicz K.H."/>
            <person name="Moore K.A."/>
            <person name="Stentiford G.D."/>
            <person name="Williams B.A."/>
        </authorList>
    </citation>
    <scope>NUCLEOTIDE SEQUENCE [LARGE SCALE GENOMIC DNA]</scope>
    <source>
        <strain evidence="1 2">GB1</strain>
    </source>
</reference>